<sequence>MKQNNTFWQGLNRQPNELKLGDIVIDERGIPIAISEHSIDEIKELASSGHFKEFIPVEARKAFPNFDKNNH</sequence>
<dbReference type="EMBL" id="CP032418">
    <property type="protein sequence ID" value="AYC28706.1"/>
    <property type="molecule type" value="Genomic_DNA"/>
</dbReference>
<proteinExistence type="predicted"/>
<gene>
    <name evidence="1" type="ORF">D3873_02025</name>
</gene>
<evidence type="ECO:0000313" key="2">
    <source>
        <dbReference type="Proteomes" id="UP000265725"/>
    </source>
</evidence>
<accession>A0A385YQ13</accession>
<name>A0A385YQ13_9BACL</name>
<protein>
    <submittedName>
        <fullName evidence="1">Uncharacterized protein</fullName>
    </submittedName>
</protein>
<keyword evidence="2" id="KW-1185">Reference proteome</keyword>
<dbReference type="RefSeq" id="WP_119882451.1">
    <property type="nucleotide sequence ID" value="NZ_CP032418.1"/>
</dbReference>
<reference evidence="2" key="1">
    <citation type="submission" date="2018-09" db="EMBL/GenBank/DDBJ databases">
        <authorList>
            <person name="Zhu H."/>
        </authorList>
    </citation>
    <scope>NUCLEOTIDE SEQUENCE [LARGE SCALE GENOMIC DNA]</scope>
    <source>
        <strain evidence="2">K2R23-3</strain>
    </source>
</reference>
<dbReference type="KEGG" id="paek:D3873_02025"/>
<dbReference type="AlphaFoldDB" id="A0A385YQ13"/>
<evidence type="ECO:0000313" key="1">
    <source>
        <dbReference type="EMBL" id="AYC28706.1"/>
    </source>
</evidence>
<dbReference type="Proteomes" id="UP000265725">
    <property type="component" value="Chromosome"/>
</dbReference>
<organism evidence="1 2">
    <name type="scientific">Paenisporosarcina cavernae</name>
    <dbReference type="NCBI Taxonomy" id="2320858"/>
    <lineage>
        <taxon>Bacteria</taxon>
        <taxon>Bacillati</taxon>
        <taxon>Bacillota</taxon>
        <taxon>Bacilli</taxon>
        <taxon>Bacillales</taxon>
        <taxon>Caryophanaceae</taxon>
        <taxon>Paenisporosarcina</taxon>
    </lineage>
</organism>